<accession>A0A9D1EW33</accession>
<evidence type="ECO:0000313" key="1">
    <source>
        <dbReference type="EMBL" id="HIS33053.1"/>
    </source>
</evidence>
<name>A0A9D1EW33_9FIRM</name>
<organism evidence="1 2">
    <name type="scientific">Candidatus Limivivens intestinipullorum</name>
    <dbReference type="NCBI Taxonomy" id="2840858"/>
    <lineage>
        <taxon>Bacteria</taxon>
        <taxon>Bacillati</taxon>
        <taxon>Bacillota</taxon>
        <taxon>Clostridia</taxon>
        <taxon>Lachnospirales</taxon>
        <taxon>Lachnospiraceae</taxon>
        <taxon>Lachnospiraceae incertae sedis</taxon>
        <taxon>Candidatus Limivivens</taxon>
    </lineage>
</organism>
<comment type="caution">
    <text evidence="1">The sequence shown here is derived from an EMBL/GenBank/DDBJ whole genome shotgun (WGS) entry which is preliminary data.</text>
</comment>
<dbReference type="Pfam" id="PF09148">
    <property type="entry name" value="DUF1934"/>
    <property type="match status" value="1"/>
</dbReference>
<proteinExistence type="predicted"/>
<dbReference type="InterPro" id="IPR015231">
    <property type="entry name" value="DUF1934"/>
</dbReference>
<reference evidence="1" key="1">
    <citation type="submission" date="2020-10" db="EMBL/GenBank/DDBJ databases">
        <authorList>
            <person name="Gilroy R."/>
        </authorList>
    </citation>
    <scope>NUCLEOTIDE SEQUENCE</scope>
    <source>
        <strain evidence="1">CHK190-19873</strain>
    </source>
</reference>
<dbReference type="SUPFAM" id="SSF50814">
    <property type="entry name" value="Lipocalins"/>
    <property type="match status" value="1"/>
</dbReference>
<sequence>MTKDIILKISGLQLVPQDGEEQLEVITAGSYFQRDGKHYIKYDEVTEGFSGSTSNLIKINGDTLEVTKRGLTNAHMIFQENKKNMTYYGTPFGNLLVGISATNVDVREDENKIQVEVNYALEVNYEHLADCTIHMNIQPRSADGPELSLFD</sequence>
<dbReference type="EMBL" id="DVIQ01000110">
    <property type="protein sequence ID" value="HIS33053.1"/>
    <property type="molecule type" value="Genomic_DNA"/>
</dbReference>
<protein>
    <submittedName>
        <fullName evidence="1">DUF1934 domain-containing protein</fullName>
    </submittedName>
</protein>
<reference evidence="1" key="2">
    <citation type="journal article" date="2021" name="PeerJ">
        <title>Extensive microbial diversity within the chicken gut microbiome revealed by metagenomics and culture.</title>
        <authorList>
            <person name="Gilroy R."/>
            <person name="Ravi A."/>
            <person name="Getino M."/>
            <person name="Pursley I."/>
            <person name="Horton D.L."/>
            <person name="Alikhan N.F."/>
            <person name="Baker D."/>
            <person name="Gharbi K."/>
            <person name="Hall N."/>
            <person name="Watson M."/>
            <person name="Adriaenssens E.M."/>
            <person name="Foster-Nyarko E."/>
            <person name="Jarju S."/>
            <person name="Secka A."/>
            <person name="Antonio M."/>
            <person name="Oren A."/>
            <person name="Chaudhuri R.R."/>
            <person name="La Ragione R."/>
            <person name="Hildebrand F."/>
            <person name="Pallen M.J."/>
        </authorList>
    </citation>
    <scope>NUCLEOTIDE SEQUENCE</scope>
    <source>
        <strain evidence="1">CHK190-19873</strain>
    </source>
</reference>
<evidence type="ECO:0000313" key="2">
    <source>
        <dbReference type="Proteomes" id="UP000823935"/>
    </source>
</evidence>
<dbReference type="InterPro" id="IPR012674">
    <property type="entry name" value="Calycin"/>
</dbReference>
<dbReference type="Proteomes" id="UP000823935">
    <property type="component" value="Unassembled WGS sequence"/>
</dbReference>
<dbReference type="Gene3D" id="2.40.128.20">
    <property type="match status" value="1"/>
</dbReference>
<gene>
    <name evidence="1" type="ORF">IAB44_16135</name>
</gene>
<dbReference type="AlphaFoldDB" id="A0A9D1EW33"/>